<dbReference type="RefSeq" id="WP_126841612.1">
    <property type="nucleotide sequence ID" value="NZ_PIQH01000004.1"/>
</dbReference>
<sequence length="342" mass="38192">MNPQPAPASIATIGECLQAGNSDYWVFDMGRRVQPLDKQTFAAIERQQQPYPYPIQQHARIAVLFQHQQQPQQAFLWFLQFPLDERGLLNLAARDEYLQYVITALGEEITGQLSEQQQQQLKNNPYLFTPSEDKRAALHATIQRQRQQPASIHFEYAASYIAGEQPFENWQDVGLQGLHDIAARVFDDPSLAAAIAKNLGFYADSVAEALLVALEHQRIPAAVQNAISDFVQQAQLPVQQLSGLRALASVSDHPRVIALLQQRLASANADELTVIAARHWPALGNEDLLSVFIERASEQPQAVFNALFRDLVMMPSLRPFVLGYLHQTPLSTALEKALAGLQ</sequence>
<dbReference type="Proteomes" id="UP000287996">
    <property type="component" value="Unassembled WGS sequence"/>
</dbReference>
<comment type="caution">
    <text evidence="1">The sequence shown here is derived from an EMBL/GenBank/DDBJ whole genome shotgun (WGS) entry which is preliminary data.</text>
</comment>
<dbReference type="AlphaFoldDB" id="A0A432ZRL5"/>
<protein>
    <submittedName>
        <fullName evidence="1">DUF3549 domain-containing protein</fullName>
    </submittedName>
</protein>
<dbReference type="EMBL" id="PIQH01000004">
    <property type="protein sequence ID" value="RUO80554.1"/>
    <property type="molecule type" value="Genomic_DNA"/>
</dbReference>
<evidence type="ECO:0000313" key="2">
    <source>
        <dbReference type="Proteomes" id="UP000287996"/>
    </source>
</evidence>
<evidence type="ECO:0000313" key="1">
    <source>
        <dbReference type="EMBL" id="RUO80554.1"/>
    </source>
</evidence>
<proteinExistence type="predicted"/>
<dbReference type="Pfam" id="PF12069">
    <property type="entry name" value="DUF3549"/>
    <property type="match status" value="1"/>
</dbReference>
<keyword evidence="2" id="KW-1185">Reference proteome</keyword>
<name>A0A432ZRL5_9GAMM</name>
<gene>
    <name evidence="1" type="ORF">CWI84_05715</name>
</gene>
<organism evidence="1 2">
    <name type="scientific">Idiomarina tyrosinivorans</name>
    <dbReference type="NCBI Taxonomy" id="1445662"/>
    <lineage>
        <taxon>Bacteria</taxon>
        <taxon>Pseudomonadati</taxon>
        <taxon>Pseudomonadota</taxon>
        <taxon>Gammaproteobacteria</taxon>
        <taxon>Alteromonadales</taxon>
        <taxon>Idiomarinaceae</taxon>
        <taxon>Idiomarina</taxon>
    </lineage>
</organism>
<accession>A0A432ZRL5</accession>
<reference evidence="1 2" key="1">
    <citation type="journal article" date="2011" name="Front. Microbiol.">
        <title>Genomic signatures of strain selection and enhancement in Bacillus atrophaeus var. globigii, a historical biowarfare simulant.</title>
        <authorList>
            <person name="Gibbons H.S."/>
            <person name="Broomall S.M."/>
            <person name="McNew L.A."/>
            <person name="Daligault H."/>
            <person name="Chapman C."/>
            <person name="Bruce D."/>
            <person name="Karavis M."/>
            <person name="Krepps M."/>
            <person name="McGregor P.A."/>
            <person name="Hong C."/>
            <person name="Park K.H."/>
            <person name="Akmal A."/>
            <person name="Feldman A."/>
            <person name="Lin J.S."/>
            <person name="Chang W.E."/>
            <person name="Higgs B.W."/>
            <person name="Demirev P."/>
            <person name="Lindquist J."/>
            <person name="Liem A."/>
            <person name="Fochler E."/>
            <person name="Read T.D."/>
            <person name="Tapia R."/>
            <person name="Johnson S."/>
            <person name="Bishop-Lilly K.A."/>
            <person name="Detter C."/>
            <person name="Han C."/>
            <person name="Sozhamannan S."/>
            <person name="Rosenzweig C.N."/>
            <person name="Skowronski E.W."/>
        </authorList>
    </citation>
    <scope>NUCLEOTIDE SEQUENCE [LARGE SCALE GENOMIC DNA]</scope>
    <source>
        <strain evidence="1 2">CC-PW-9</strain>
    </source>
</reference>
<dbReference type="InterPro" id="IPR021936">
    <property type="entry name" value="DUF3549"/>
</dbReference>
<dbReference type="OrthoDB" id="5597089at2"/>